<name>A0A290Q6J8_9BACT</name>
<protein>
    <submittedName>
        <fullName evidence="2">Uncharacterized protein</fullName>
    </submittedName>
</protein>
<keyword evidence="3" id="KW-1185">Reference proteome</keyword>
<proteinExistence type="predicted"/>
<accession>A0A290Q6J8</accession>
<dbReference type="KEGG" id="vbh:CMV30_09240"/>
<organism evidence="2 3">
    <name type="scientific">Nibricoccus aquaticus</name>
    <dbReference type="NCBI Taxonomy" id="2576891"/>
    <lineage>
        <taxon>Bacteria</taxon>
        <taxon>Pseudomonadati</taxon>
        <taxon>Verrucomicrobiota</taxon>
        <taxon>Opitutia</taxon>
        <taxon>Opitutales</taxon>
        <taxon>Opitutaceae</taxon>
        <taxon>Nibricoccus</taxon>
    </lineage>
</organism>
<dbReference type="Proteomes" id="UP000217265">
    <property type="component" value="Chromosome"/>
</dbReference>
<dbReference type="AlphaFoldDB" id="A0A290Q6J8"/>
<evidence type="ECO:0000256" key="1">
    <source>
        <dbReference type="SAM" id="MobiDB-lite"/>
    </source>
</evidence>
<gene>
    <name evidence="2" type="ORF">CMV30_09240</name>
</gene>
<sequence length="160" mass="17967">MKIAFTQKEYARLLEMSYLAMWVAGSHDENSPAVRRYAELEQKLLAAATPMGCADYVEGDAESGDPLSPSAKLEELDSPATKAIDAFEDAAFWDGLAERLAERDYSREILKTPLPLNMSDDARHEHLAKRVGELEEKYWAEFQKSGIDNLLVLFGTDRHS</sequence>
<reference evidence="2 3" key="1">
    <citation type="submission" date="2017-09" db="EMBL/GenBank/DDBJ databases">
        <title>Complete genome sequence of Verrucomicrobial strain HZ-65, isolated from freshwater.</title>
        <authorList>
            <person name="Choi A."/>
        </authorList>
    </citation>
    <scope>NUCLEOTIDE SEQUENCE [LARGE SCALE GENOMIC DNA]</scope>
    <source>
        <strain evidence="2 3">HZ-65</strain>
    </source>
</reference>
<evidence type="ECO:0000313" key="3">
    <source>
        <dbReference type="Proteomes" id="UP000217265"/>
    </source>
</evidence>
<dbReference type="OrthoDB" id="5638364at2"/>
<dbReference type="EMBL" id="CP023344">
    <property type="protein sequence ID" value="ATC64124.1"/>
    <property type="molecule type" value="Genomic_DNA"/>
</dbReference>
<evidence type="ECO:0000313" key="2">
    <source>
        <dbReference type="EMBL" id="ATC64124.1"/>
    </source>
</evidence>
<dbReference type="RefSeq" id="WP_096055756.1">
    <property type="nucleotide sequence ID" value="NZ_CP023344.1"/>
</dbReference>
<feature type="region of interest" description="Disordered" evidence="1">
    <location>
        <begin position="57"/>
        <end position="76"/>
    </location>
</feature>